<accession>A0ABY7NE31</accession>
<dbReference type="InterPro" id="IPR011726">
    <property type="entry name" value="KdpF"/>
</dbReference>
<sequence>MIVFDLLGALLAVAALGYLILALVKPERF</sequence>
<dbReference type="Proteomes" id="UP001212421">
    <property type="component" value="Chromosome"/>
</dbReference>
<keyword evidence="1" id="KW-0472">Membrane</keyword>
<proteinExistence type="predicted"/>
<feature type="transmembrane region" description="Helical" evidence="1">
    <location>
        <begin position="6"/>
        <end position="24"/>
    </location>
</feature>
<dbReference type="RefSeq" id="WP_281534919.1">
    <property type="nucleotide sequence ID" value="NZ_CP075584.1"/>
</dbReference>
<evidence type="ECO:0000256" key="1">
    <source>
        <dbReference type="SAM" id="Phobius"/>
    </source>
</evidence>
<evidence type="ECO:0000313" key="3">
    <source>
        <dbReference type="Proteomes" id="UP001212421"/>
    </source>
</evidence>
<keyword evidence="3" id="KW-1185">Reference proteome</keyword>
<name>A0ABY7NE31_9MICO</name>
<protein>
    <submittedName>
        <fullName evidence="2">Potassium-transporting ATPase subunit F</fullName>
    </submittedName>
</protein>
<dbReference type="EMBL" id="CP075584">
    <property type="protein sequence ID" value="WBM80277.1"/>
    <property type="molecule type" value="Genomic_DNA"/>
</dbReference>
<gene>
    <name evidence="2" type="ORF">KIV56_01595</name>
</gene>
<reference evidence="2 3" key="1">
    <citation type="submission" date="2021-05" db="EMBL/GenBank/DDBJ databases">
        <authorList>
            <person name="Kumar R."/>
            <person name="Kumar A."/>
            <person name="Mukhia S."/>
        </authorList>
    </citation>
    <scope>NUCLEOTIDE SEQUENCE [LARGE SCALE GENOMIC DNA]</scope>
    <source>
        <strain evidence="2 3">ERMR7:08</strain>
    </source>
</reference>
<organism evidence="2 3">
    <name type="scientific">Cryobacterium breve</name>
    <dbReference type="NCBI Taxonomy" id="1259258"/>
    <lineage>
        <taxon>Bacteria</taxon>
        <taxon>Bacillati</taxon>
        <taxon>Actinomycetota</taxon>
        <taxon>Actinomycetes</taxon>
        <taxon>Micrococcales</taxon>
        <taxon>Microbacteriaceae</taxon>
        <taxon>Cryobacterium</taxon>
    </lineage>
</organism>
<keyword evidence="1" id="KW-1133">Transmembrane helix</keyword>
<evidence type="ECO:0000313" key="2">
    <source>
        <dbReference type="EMBL" id="WBM80277.1"/>
    </source>
</evidence>
<keyword evidence="1" id="KW-0812">Transmembrane</keyword>
<dbReference type="Pfam" id="PF09604">
    <property type="entry name" value="Potass_KdpF"/>
    <property type="match status" value="1"/>
</dbReference>